<evidence type="ECO:0000313" key="1">
    <source>
        <dbReference type="EMBL" id="MCK2219036.1"/>
    </source>
</evidence>
<protein>
    <submittedName>
        <fullName evidence="1">Uncharacterized protein</fullName>
    </submittedName>
</protein>
<comment type="caution">
    <text evidence="1">The sequence shown here is derived from an EMBL/GenBank/DDBJ whole genome shotgun (WGS) entry which is preliminary data.</text>
</comment>
<reference evidence="1 2" key="1">
    <citation type="submission" date="2022-04" db="EMBL/GenBank/DDBJ databases">
        <title>Genome draft of Actinomadura sp. ATCC 31491.</title>
        <authorList>
            <person name="Shi X."/>
            <person name="Du Y."/>
        </authorList>
    </citation>
    <scope>NUCLEOTIDE SEQUENCE [LARGE SCALE GENOMIC DNA]</scope>
    <source>
        <strain evidence="1 2">ATCC 31491</strain>
    </source>
</reference>
<sequence>MTTPSRVLTAPRELIIEAVAAVEPALDVSVITAAVDRVAETRAKLRRLAAALAVDPDLLTTGRPEGPRLIELLIRELQPLAV</sequence>
<name>A0ABT0G356_9ACTN</name>
<organism evidence="1 2">
    <name type="scientific">Actinomadura luzonensis</name>
    <dbReference type="NCBI Taxonomy" id="2805427"/>
    <lineage>
        <taxon>Bacteria</taxon>
        <taxon>Bacillati</taxon>
        <taxon>Actinomycetota</taxon>
        <taxon>Actinomycetes</taxon>
        <taxon>Streptosporangiales</taxon>
        <taxon>Thermomonosporaceae</taxon>
        <taxon>Actinomadura</taxon>
    </lineage>
</organism>
<proteinExistence type="predicted"/>
<evidence type="ECO:0000313" key="2">
    <source>
        <dbReference type="Proteomes" id="UP001317259"/>
    </source>
</evidence>
<accession>A0ABT0G356</accession>
<gene>
    <name evidence="1" type="ORF">MF672_035365</name>
</gene>
<dbReference type="EMBL" id="JAKRKC020000002">
    <property type="protein sequence ID" value="MCK2219036.1"/>
    <property type="molecule type" value="Genomic_DNA"/>
</dbReference>
<keyword evidence="2" id="KW-1185">Reference proteome</keyword>
<dbReference type="Proteomes" id="UP001317259">
    <property type="component" value="Unassembled WGS sequence"/>
</dbReference>
<dbReference type="RefSeq" id="WP_242380773.1">
    <property type="nucleotide sequence ID" value="NZ_JAKRKC020000002.1"/>
</dbReference>